<proteinExistence type="predicted"/>
<protein>
    <submittedName>
        <fullName evidence="1">Uncharacterized protein</fullName>
    </submittedName>
</protein>
<dbReference type="AlphaFoldDB" id="A0A834U8K1"/>
<evidence type="ECO:0000313" key="2">
    <source>
        <dbReference type="Proteomes" id="UP000600918"/>
    </source>
</evidence>
<accession>A0A834U8K1</accession>
<sequence>MGVEYRGHPVRISAINNEIERTACHPSLDHSRGPSSQYSKVIFTPIEATNDYSRYKTAVPSRTRSTFARDQKLAESVTGNHNASGAPSFDLNVQRNVTTAVGQTAFLHCRVHHMGDKERLPQKTLTALTREEGFVVFASPQRCLAVFRLDPLIEYACGLVKELNGLKSTMNSARNKANVAGCNARGATLNGTVNFVAEKKVGWAKWSENEKY</sequence>
<keyword evidence="2" id="KW-1185">Reference proteome</keyword>
<name>A0A834U8K1_VESPE</name>
<reference evidence="1" key="1">
    <citation type="journal article" date="2020" name="G3 (Bethesda)">
        <title>High-Quality Assemblies for Three Invasive Social Wasps from the &lt;i&gt;Vespula&lt;/i&gt; Genus.</title>
        <authorList>
            <person name="Harrop T.W.R."/>
            <person name="Guhlin J."/>
            <person name="McLaughlin G.M."/>
            <person name="Permina E."/>
            <person name="Stockwell P."/>
            <person name="Gilligan J."/>
            <person name="Le Lec M.F."/>
            <person name="Gruber M.A.M."/>
            <person name="Quinn O."/>
            <person name="Lovegrove M."/>
            <person name="Duncan E.J."/>
            <person name="Remnant E.J."/>
            <person name="Van Eeckhoven J."/>
            <person name="Graham B."/>
            <person name="Knapp R.A."/>
            <person name="Langford K.W."/>
            <person name="Kronenberg Z."/>
            <person name="Press M.O."/>
            <person name="Eacker S.M."/>
            <person name="Wilson-Rankin E.E."/>
            <person name="Purcell J."/>
            <person name="Lester P.J."/>
            <person name="Dearden P.K."/>
        </authorList>
    </citation>
    <scope>NUCLEOTIDE SEQUENCE</scope>
    <source>
        <strain evidence="1">Volc-1</strain>
    </source>
</reference>
<dbReference type="Proteomes" id="UP000600918">
    <property type="component" value="Unassembled WGS sequence"/>
</dbReference>
<dbReference type="EMBL" id="JACSDY010000008">
    <property type="protein sequence ID" value="KAF7421938.1"/>
    <property type="molecule type" value="Genomic_DNA"/>
</dbReference>
<gene>
    <name evidence="1" type="ORF">H0235_009774</name>
</gene>
<comment type="caution">
    <text evidence="1">The sequence shown here is derived from an EMBL/GenBank/DDBJ whole genome shotgun (WGS) entry which is preliminary data.</text>
</comment>
<organism evidence="1 2">
    <name type="scientific">Vespula pensylvanica</name>
    <name type="common">Western yellow jacket</name>
    <name type="synonym">Wasp</name>
    <dbReference type="NCBI Taxonomy" id="30213"/>
    <lineage>
        <taxon>Eukaryota</taxon>
        <taxon>Metazoa</taxon>
        <taxon>Ecdysozoa</taxon>
        <taxon>Arthropoda</taxon>
        <taxon>Hexapoda</taxon>
        <taxon>Insecta</taxon>
        <taxon>Pterygota</taxon>
        <taxon>Neoptera</taxon>
        <taxon>Endopterygota</taxon>
        <taxon>Hymenoptera</taxon>
        <taxon>Apocrita</taxon>
        <taxon>Aculeata</taxon>
        <taxon>Vespoidea</taxon>
        <taxon>Vespidae</taxon>
        <taxon>Vespinae</taxon>
        <taxon>Vespula</taxon>
    </lineage>
</organism>
<evidence type="ECO:0000313" key="1">
    <source>
        <dbReference type="EMBL" id="KAF7421938.1"/>
    </source>
</evidence>